<dbReference type="EMBL" id="UOEW01000022">
    <property type="protein sequence ID" value="VAW33114.1"/>
    <property type="molecule type" value="Genomic_DNA"/>
</dbReference>
<accession>A0A3B0VN91</accession>
<name>A0A3B0VN91_9ZZZZ</name>
<evidence type="ECO:0000313" key="1">
    <source>
        <dbReference type="EMBL" id="VAW33114.1"/>
    </source>
</evidence>
<feature type="non-terminal residue" evidence="1">
    <location>
        <position position="1"/>
    </location>
</feature>
<reference evidence="1" key="1">
    <citation type="submission" date="2018-06" db="EMBL/GenBank/DDBJ databases">
        <authorList>
            <person name="Zhirakovskaya E."/>
        </authorList>
    </citation>
    <scope>NUCLEOTIDE SEQUENCE</scope>
</reference>
<gene>
    <name evidence="1" type="ORF">MNBD_GAMMA01-231</name>
</gene>
<protein>
    <submittedName>
        <fullName evidence="1">Uncharacterized protein</fullName>
    </submittedName>
</protein>
<proteinExistence type="predicted"/>
<sequence>LEKVTQNDLARYLGITPVGLSRIKKRTQLT</sequence>
<organism evidence="1">
    <name type="scientific">hydrothermal vent metagenome</name>
    <dbReference type="NCBI Taxonomy" id="652676"/>
    <lineage>
        <taxon>unclassified sequences</taxon>
        <taxon>metagenomes</taxon>
        <taxon>ecological metagenomes</taxon>
    </lineage>
</organism>
<dbReference type="AlphaFoldDB" id="A0A3B0VN91"/>